<feature type="compositionally biased region" description="Polar residues" evidence="1">
    <location>
        <begin position="178"/>
        <end position="198"/>
    </location>
</feature>
<evidence type="ECO:0000313" key="2">
    <source>
        <dbReference type="EMBL" id="RKT86377.1"/>
    </source>
</evidence>
<dbReference type="STRING" id="455193.SAMN05421805_10618"/>
<dbReference type="EMBL" id="FOUP01000006">
    <property type="protein sequence ID" value="SFN66346.1"/>
    <property type="molecule type" value="Genomic_DNA"/>
</dbReference>
<protein>
    <recommendedName>
        <fullName evidence="6">Helix-turn-helix domain-containing protein</fullName>
    </recommendedName>
</protein>
<reference evidence="2 5" key="2">
    <citation type="submission" date="2018-10" db="EMBL/GenBank/DDBJ databases">
        <title>Sequencing the genomes of 1000 actinobacteria strains.</title>
        <authorList>
            <person name="Klenk H.-P."/>
        </authorList>
    </citation>
    <scope>NUCLEOTIDE SEQUENCE [LARGE SCALE GENOMIC DNA]</scope>
    <source>
        <strain evidence="2 5">DSM 45119</strain>
    </source>
</reference>
<name>A0A1I5AUZ2_9PSEU</name>
<dbReference type="EMBL" id="RBXX01000002">
    <property type="protein sequence ID" value="RKT86377.1"/>
    <property type="molecule type" value="Genomic_DNA"/>
</dbReference>
<evidence type="ECO:0000313" key="3">
    <source>
        <dbReference type="EMBL" id="SFN66346.1"/>
    </source>
</evidence>
<feature type="region of interest" description="Disordered" evidence="1">
    <location>
        <begin position="178"/>
        <end position="204"/>
    </location>
</feature>
<keyword evidence="5" id="KW-1185">Reference proteome</keyword>
<evidence type="ECO:0000313" key="4">
    <source>
        <dbReference type="Proteomes" id="UP000199398"/>
    </source>
</evidence>
<sequence length="204" mass="22063">MNPHSTRLPCLTDDERDAIAVMLAGTDSISAIVRRTQRHRATMYRILKSDPELRKLRAAALKDRKIKILDRLLDGLPFARVAALHGVGRDVVRALAAPVREQIAAARSVRPWTGENLDKLLVARPRIDDMVARFGSGQATVQAVITAVNTAEIEQLEGLLQLSASSACSQVDAPFTVTSGASTPSSDGTGRTSDPLNTNRERGM</sequence>
<evidence type="ECO:0000313" key="5">
    <source>
        <dbReference type="Proteomes" id="UP000270697"/>
    </source>
</evidence>
<proteinExistence type="predicted"/>
<accession>A0A1I5AUZ2</accession>
<evidence type="ECO:0008006" key="6">
    <source>
        <dbReference type="Google" id="ProtNLM"/>
    </source>
</evidence>
<dbReference type="AlphaFoldDB" id="A0A1I5AUZ2"/>
<dbReference type="Proteomes" id="UP000199398">
    <property type="component" value="Unassembled WGS sequence"/>
</dbReference>
<dbReference type="Proteomes" id="UP000270697">
    <property type="component" value="Unassembled WGS sequence"/>
</dbReference>
<evidence type="ECO:0000256" key="1">
    <source>
        <dbReference type="SAM" id="MobiDB-lite"/>
    </source>
</evidence>
<reference evidence="3 4" key="1">
    <citation type="submission" date="2016-10" db="EMBL/GenBank/DDBJ databases">
        <authorList>
            <person name="de Groot N.N."/>
        </authorList>
    </citation>
    <scope>NUCLEOTIDE SEQUENCE [LARGE SCALE GENOMIC DNA]</scope>
    <source>
        <strain evidence="3 4">CPCC 201259</strain>
    </source>
</reference>
<dbReference type="RefSeq" id="WP_093153583.1">
    <property type="nucleotide sequence ID" value="NZ_FOUP01000006.1"/>
</dbReference>
<organism evidence="3 4">
    <name type="scientific">Saccharopolyspora antimicrobica</name>
    <dbReference type="NCBI Taxonomy" id="455193"/>
    <lineage>
        <taxon>Bacteria</taxon>
        <taxon>Bacillati</taxon>
        <taxon>Actinomycetota</taxon>
        <taxon>Actinomycetes</taxon>
        <taxon>Pseudonocardiales</taxon>
        <taxon>Pseudonocardiaceae</taxon>
        <taxon>Saccharopolyspora</taxon>
    </lineage>
</organism>
<gene>
    <name evidence="2" type="ORF">ATL45_4743</name>
    <name evidence="3" type="ORF">SAMN05421805_10618</name>
</gene>